<feature type="region of interest" description="Disordered" evidence="1">
    <location>
        <begin position="585"/>
        <end position="605"/>
    </location>
</feature>
<proteinExistence type="predicted"/>
<gene>
    <name evidence="3" type="ORF">FNZ23_03500</name>
</gene>
<dbReference type="InterPro" id="IPR036390">
    <property type="entry name" value="WH_DNA-bd_sf"/>
</dbReference>
<evidence type="ECO:0000256" key="1">
    <source>
        <dbReference type="SAM" id="MobiDB-lite"/>
    </source>
</evidence>
<dbReference type="EMBL" id="VKLS01000019">
    <property type="protein sequence ID" value="TSB43584.1"/>
    <property type="molecule type" value="Genomic_DNA"/>
</dbReference>
<organism evidence="3 4">
    <name type="scientific">Streptomyces benahoarensis</name>
    <dbReference type="NCBI Taxonomy" id="2595054"/>
    <lineage>
        <taxon>Bacteria</taxon>
        <taxon>Bacillati</taxon>
        <taxon>Actinomycetota</taxon>
        <taxon>Actinomycetes</taxon>
        <taxon>Kitasatosporales</taxon>
        <taxon>Streptomycetaceae</taxon>
        <taxon>Streptomyces</taxon>
    </lineage>
</organism>
<dbReference type="OrthoDB" id="3874088at2"/>
<dbReference type="SUPFAM" id="SSF46785">
    <property type="entry name" value="Winged helix' DNA-binding domain"/>
    <property type="match status" value="2"/>
</dbReference>
<comment type="caution">
    <text evidence="3">The sequence shown here is derived from an EMBL/GenBank/DDBJ whole genome shotgun (WGS) entry which is preliminary data.</text>
</comment>
<dbReference type="GO" id="GO:0003700">
    <property type="term" value="F:DNA-binding transcription factor activity"/>
    <property type="evidence" value="ECO:0007669"/>
    <property type="project" value="InterPro"/>
</dbReference>
<feature type="domain" description="HTH lysR-type" evidence="2">
    <location>
        <begin position="402"/>
        <end position="441"/>
    </location>
</feature>
<dbReference type="AlphaFoldDB" id="A0A553ZQ35"/>
<protein>
    <submittedName>
        <fullName evidence="3">LysR family transcriptional regulator</fullName>
    </submittedName>
</protein>
<dbReference type="PROSITE" id="PS50931">
    <property type="entry name" value="HTH_LYSR"/>
    <property type="match status" value="1"/>
</dbReference>
<evidence type="ECO:0000313" key="4">
    <source>
        <dbReference type="Proteomes" id="UP000320888"/>
    </source>
</evidence>
<reference evidence="3 4" key="1">
    <citation type="submission" date="2019-07" db="EMBL/GenBank/DDBJ databases">
        <title>Draft genome for Streptomyces benahoarensis MZ03-48.</title>
        <authorList>
            <person name="Gonzalez-Pimentel J.L."/>
        </authorList>
    </citation>
    <scope>NUCLEOTIDE SEQUENCE [LARGE SCALE GENOMIC DNA]</scope>
    <source>
        <strain evidence="3 4">MZ03-48</strain>
    </source>
</reference>
<dbReference type="Gene3D" id="1.10.10.10">
    <property type="entry name" value="Winged helix-like DNA-binding domain superfamily/Winged helix DNA-binding domain"/>
    <property type="match status" value="2"/>
</dbReference>
<evidence type="ECO:0000259" key="2">
    <source>
        <dbReference type="PROSITE" id="PS50931"/>
    </source>
</evidence>
<name>A0A553ZQ35_9ACTN</name>
<dbReference type="InterPro" id="IPR009492">
    <property type="entry name" value="TniQ"/>
</dbReference>
<dbReference type="Pfam" id="PF06527">
    <property type="entry name" value="TniQ"/>
    <property type="match status" value="1"/>
</dbReference>
<dbReference type="Pfam" id="PF00126">
    <property type="entry name" value="HTH_1"/>
    <property type="match status" value="1"/>
</dbReference>
<dbReference type="InterPro" id="IPR000847">
    <property type="entry name" value="LysR_HTH_N"/>
</dbReference>
<dbReference type="Proteomes" id="UP000320888">
    <property type="component" value="Unassembled WGS sequence"/>
</dbReference>
<dbReference type="InterPro" id="IPR036388">
    <property type="entry name" value="WH-like_DNA-bd_sf"/>
</dbReference>
<sequence>MRELRTLAIRVLPQPGESLDSWLEALARRSSTSLSALLDALGLPVFERTHHLLVDLTNAQLQQVEAQLGLLAGYLDQTVMPADAFSRRAPHWRFCPRCLRETQGRWLTRWWLPWTFACTKHHTLLHDVCPSCLKEPRAFLPRPVHLHPSGHCMRRTGQRGICGTDLSTAPLLDLDPRHPVFEAQHDLDSLSVDRHTSAETAFAAADMPFSALMQSLSPSDLQSMSDVAQSIWERSCSEATSTRSPFGSWRVHERGRRLLTREFLHREYTVNRKTFRGIAQEYDLSARQVNKRARELNIAVSRGSRPKAIDNDWLREQYVLRVRTAEDIAQDVGINAGAILKRLKKLGIPRRPKGIHSRPALNIKLDESLPLDIRAAVEGTLHGWLRLRRFQICMAFPTSLTAATYLGIANSALAAQLGQLERDIGTSLFYRPGRHRPLRPTDRGTMLLQHLKDSRVQDLMRKTLGSNIEPMPEQDALTAASAAVDGRNVALTTLHPDAPAPQILNIPPPLQPLLDHLLAHDGPETYAFQIHSDTGVTFNTVYRQLQRLEAAGWLTSRRETRAERPDRGHLRTYYSLTAAARRAAARNPHHPCGAEENDSATGRSH</sequence>
<keyword evidence="4" id="KW-1185">Reference proteome</keyword>
<evidence type="ECO:0000313" key="3">
    <source>
        <dbReference type="EMBL" id="TSB43584.1"/>
    </source>
</evidence>
<dbReference type="RefSeq" id="WP_143940633.1">
    <property type="nucleotide sequence ID" value="NZ_VKLS01000019.1"/>
</dbReference>
<accession>A0A553ZQ35</accession>